<dbReference type="Proteomes" id="UP001357485">
    <property type="component" value="Unassembled WGS sequence"/>
</dbReference>
<evidence type="ECO:0000256" key="1">
    <source>
        <dbReference type="SAM" id="MobiDB-lite"/>
    </source>
</evidence>
<feature type="region of interest" description="Disordered" evidence="1">
    <location>
        <begin position="356"/>
        <end position="427"/>
    </location>
</feature>
<feature type="compositionally biased region" description="Basic and acidic residues" evidence="1">
    <location>
        <begin position="365"/>
        <end position="376"/>
    </location>
</feature>
<accession>A0ABR0KU10</accession>
<protein>
    <recommendedName>
        <fullName evidence="4">RWD domain-containing protein</fullName>
    </recommendedName>
</protein>
<name>A0ABR0KU10_9PEZI</name>
<evidence type="ECO:0000313" key="2">
    <source>
        <dbReference type="EMBL" id="KAK5122522.1"/>
    </source>
</evidence>
<evidence type="ECO:0008006" key="4">
    <source>
        <dbReference type="Google" id="ProtNLM"/>
    </source>
</evidence>
<organism evidence="2 3">
    <name type="scientific">Cryomyces antarcticus</name>
    <dbReference type="NCBI Taxonomy" id="329879"/>
    <lineage>
        <taxon>Eukaryota</taxon>
        <taxon>Fungi</taxon>
        <taxon>Dikarya</taxon>
        <taxon>Ascomycota</taxon>
        <taxon>Pezizomycotina</taxon>
        <taxon>Dothideomycetes</taxon>
        <taxon>Dothideomycetes incertae sedis</taxon>
        <taxon>Cryomyces</taxon>
    </lineage>
</organism>
<evidence type="ECO:0000313" key="3">
    <source>
        <dbReference type="Proteomes" id="UP001357485"/>
    </source>
</evidence>
<sequence>MTFQDLPKPDQDRSRQSRMLRASLRTPCQAKLRVGMDSSRVAQRPVTRTQVEDPREFQLGQMRRRYSPKEEQTDGGTSLIFAMAPSDPDFPFDIEALECILHVPLTYPTDGRPSLRVTNKQMGRGYQINVERGFDAIATDAPNATLLGLMNRLDKQLETLLSAQKADTIKLVSNVGRASFRSGSATMKTAVVPDKQTTPTVALSKQSMKSSSVSYSTEQKALAEAKRESEVRQLEARLGRLPLFSKSSDGIAFTIPIEPRQRSRLSAPLQAVKSVKLFVPLLYNLQPCRIQLMGVSGESAAQVELGFEQHTSKSSDMSLMSHINFLSQNMHTMAIELPRSKLEEAPDMGVLSIEERPTEALPSDRQPESIDPDRSHIHVVPRPPEWTVGGEEEDGSSSDDGSLTYDSGDDTEEEESEDGPVASQTTPAERGIMLSFPFLELHGIELLELVSLSITVKCEQCKDLMDVERLENNITGEYSSVRQLSCKKCASPLGISYRMDMMHANSVRAGYLDLDGCTVVDML</sequence>
<gene>
    <name evidence="2" type="ORF">LTR16_004061</name>
</gene>
<feature type="compositionally biased region" description="Acidic residues" evidence="1">
    <location>
        <begin position="407"/>
        <end position="418"/>
    </location>
</feature>
<dbReference type="EMBL" id="JAVRRA010025112">
    <property type="protein sequence ID" value="KAK5122522.1"/>
    <property type="molecule type" value="Genomic_DNA"/>
</dbReference>
<feature type="region of interest" description="Disordered" evidence="1">
    <location>
        <begin position="1"/>
        <end position="23"/>
    </location>
</feature>
<reference evidence="2 3" key="1">
    <citation type="submission" date="2023-08" db="EMBL/GenBank/DDBJ databases">
        <title>Black Yeasts Isolated from many extreme environments.</title>
        <authorList>
            <person name="Coleine C."/>
            <person name="Stajich J.E."/>
            <person name="Selbmann L."/>
        </authorList>
    </citation>
    <scope>NUCLEOTIDE SEQUENCE [LARGE SCALE GENOMIC DNA]</scope>
    <source>
        <strain evidence="2 3">CCFEE 536</strain>
    </source>
</reference>
<keyword evidence="3" id="KW-1185">Reference proteome</keyword>
<proteinExistence type="predicted"/>
<comment type="caution">
    <text evidence="2">The sequence shown here is derived from an EMBL/GenBank/DDBJ whole genome shotgun (WGS) entry which is preliminary data.</text>
</comment>
<feature type="non-terminal residue" evidence="2">
    <location>
        <position position="523"/>
    </location>
</feature>